<proteinExistence type="predicted"/>
<evidence type="ECO:0000313" key="1">
    <source>
        <dbReference type="EMBL" id="KMP10175.1"/>
    </source>
</evidence>
<dbReference type="EMBL" id="DS028100">
    <property type="protein sequence ID" value="KMP10175.1"/>
    <property type="molecule type" value="Genomic_DNA"/>
</dbReference>
<organism evidence="1 2">
    <name type="scientific">Coccidioides immitis RMSCC 2394</name>
    <dbReference type="NCBI Taxonomy" id="404692"/>
    <lineage>
        <taxon>Eukaryota</taxon>
        <taxon>Fungi</taxon>
        <taxon>Dikarya</taxon>
        <taxon>Ascomycota</taxon>
        <taxon>Pezizomycotina</taxon>
        <taxon>Eurotiomycetes</taxon>
        <taxon>Eurotiomycetidae</taxon>
        <taxon>Onygenales</taxon>
        <taxon>Onygenaceae</taxon>
        <taxon>Coccidioides</taxon>
    </lineage>
</organism>
<accession>A0A0J6YQW1</accession>
<reference evidence="2" key="1">
    <citation type="journal article" date="2010" name="Genome Res.">
        <title>Population genomic sequencing of Coccidioides fungi reveals recent hybridization and transposon control.</title>
        <authorList>
            <person name="Neafsey D.E."/>
            <person name="Barker B.M."/>
            <person name="Sharpton T.J."/>
            <person name="Stajich J.E."/>
            <person name="Park D.J."/>
            <person name="Whiston E."/>
            <person name="Hung C.-Y."/>
            <person name="McMahan C."/>
            <person name="White J."/>
            <person name="Sykes S."/>
            <person name="Heiman D."/>
            <person name="Young S."/>
            <person name="Zeng Q."/>
            <person name="Abouelleil A."/>
            <person name="Aftuck L."/>
            <person name="Bessette D."/>
            <person name="Brown A."/>
            <person name="FitzGerald M."/>
            <person name="Lui A."/>
            <person name="Macdonald J.P."/>
            <person name="Priest M."/>
            <person name="Orbach M.J."/>
            <person name="Galgiani J.N."/>
            <person name="Kirkland T.N."/>
            <person name="Cole G.T."/>
            <person name="Birren B.W."/>
            <person name="Henn M.R."/>
            <person name="Taylor J.W."/>
            <person name="Rounsley S.D."/>
        </authorList>
    </citation>
    <scope>NUCLEOTIDE SEQUENCE [LARGE SCALE GENOMIC DNA]</scope>
    <source>
        <strain evidence="2">RMSCC 2394</strain>
    </source>
</reference>
<gene>
    <name evidence="1" type="ORF">CIRG_09407</name>
</gene>
<sequence>MLGEVWTGYSFEVLRRQSWERPMALMTMLASDIRRSDVYPIPRLCVSFLAPNQRNDAATTGDSATAGTAMHENLELEAQQEEDQEIDSEDKLEEFVSNLINMNT</sequence>
<evidence type="ECO:0000313" key="2">
    <source>
        <dbReference type="Proteomes" id="UP000054565"/>
    </source>
</evidence>
<name>A0A0J6YQW1_COCIT</name>
<protein>
    <submittedName>
        <fullName evidence="1">Uncharacterized protein</fullName>
    </submittedName>
</protein>
<dbReference type="Proteomes" id="UP000054565">
    <property type="component" value="Unassembled WGS sequence"/>
</dbReference>
<dbReference type="AlphaFoldDB" id="A0A0J6YQW1"/>